<dbReference type="AlphaFoldDB" id="A0A3D9JT52"/>
<evidence type="ECO:0000313" key="3">
    <source>
        <dbReference type="Proteomes" id="UP000256977"/>
    </source>
</evidence>
<name>A0A3D9JT52_9BACL</name>
<dbReference type="Pfam" id="PF13527">
    <property type="entry name" value="Acetyltransf_9"/>
    <property type="match status" value="1"/>
</dbReference>
<dbReference type="InterPro" id="IPR000182">
    <property type="entry name" value="GNAT_dom"/>
</dbReference>
<dbReference type="InterPro" id="IPR016181">
    <property type="entry name" value="Acyl_CoA_acyltransferase"/>
</dbReference>
<reference evidence="2 3" key="1">
    <citation type="submission" date="2018-07" db="EMBL/GenBank/DDBJ databases">
        <title>Genomic Encyclopedia of Type Strains, Phase III (KMG-III): the genomes of soil and plant-associated and newly described type strains.</title>
        <authorList>
            <person name="Whitman W."/>
        </authorList>
    </citation>
    <scope>NUCLEOTIDE SEQUENCE [LARGE SCALE GENOMIC DNA]</scope>
    <source>
        <strain evidence="2 3">CECT 7287</strain>
    </source>
</reference>
<dbReference type="SUPFAM" id="SSF55729">
    <property type="entry name" value="Acyl-CoA N-acyltransferases (Nat)"/>
    <property type="match status" value="1"/>
</dbReference>
<dbReference type="OrthoDB" id="5291446at2"/>
<dbReference type="EMBL" id="QRDZ01000011">
    <property type="protein sequence ID" value="RED76717.1"/>
    <property type="molecule type" value="Genomic_DNA"/>
</dbReference>
<gene>
    <name evidence="2" type="ORF">DFP98_111101</name>
</gene>
<dbReference type="Proteomes" id="UP000256977">
    <property type="component" value="Unassembled WGS sequence"/>
</dbReference>
<keyword evidence="3" id="KW-1185">Reference proteome</keyword>
<organism evidence="2 3">
    <name type="scientific">Cohnella phaseoli</name>
    <dbReference type="NCBI Taxonomy" id="456490"/>
    <lineage>
        <taxon>Bacteria</taxon>
        <taxon>Bacillati</taxon>
        <taxon>Bacillota</taxon>
        <taxon>Bacilli</taxon>
        <taxon>Bacillales</taxon>
        <taxon>Paenibacillaceae</taxon>
        <taxon>Cohnella</taxon>
    </lineage>
</organism>
<sequence>MANIRLLQTAVEKESAIRLADSVFRNERQISMGTAYPNVFSLSLGQSFGAFVEDRLVAFMGFVPAIIQIGKARLRIYSVGAVCTHAEARGKGYASGLMSAVIEHAQASEASLILVSGHRSLYERAGCYPFGSMKRYSLSARNVQGAASGIQVRRWLPTDLFRLTELARARFSCYEQSLTDIAALICSEAYASNVMFHHQVWVAEQGGQVKAFAVIAAPDEGDVSESLSARSPFVVEWAGDTEALCAIYAHNLGAGVWDQLEVQVNWYERQLHEYFRAIPSETLQNSGLIHLVNLRQLCVQLEPYLMETNRSASELEAQLEPLDDERRIRALFDPPSSGHPGTEDLPLPFPYTVGLNYV</sequence>
<accession>A0A3D9JT52</accession>
<proteinExistence type="predicted"/>
<dbReference type="PANTHER" id="PTHR37817:SF1">
    <property type="entry name" value="N-ACETYLTRANSFERASE EIS"/>
    <property type="match status" value="1"/>
</dbReference>
<feature type="domain" description="N-acetyltransferase" evidence="1">
    <location>
        <begin position="2"/>
        <end position="157"/>
    </location>
</feature>
<comment type="caution">
    <text evidence="2">The sequence shown here is derived from an EMBL/GenBank/DDBJ whole genome shotgun (WGS) entry which is preliminary data.</text>
</comment>
<evidence type="ECO:0000313" key="2">
    <source>
        <dbReference type="EMBL" id="RED76717.1"/>
    </source>
</evidence>
<evidence type="ECO:0000259" key="1">
    <source>
        <dbReference type="PROSITE" id="PS51186"/>
    </source>
</evidence>
<dbReference type="GO" id="GO:0030649">
    <property type="term" value="P:aminoglycoside antibiotic catabolic process"/>
    <property type="evidence" value="ECO:0007669"/>
    <property type="project" value="TreeGrafter"/>
</dbReference>
<dbReference type="RefSeq" id="WP_116061515.1">
    <property type="nucleotide sequence ID" value="NZ_QRDZ01000011.1"/>
</dbReference>
<dbReference type="PANTHER" id="PTHR37817">
    <property type="entry name" value="N-ACETYLTRANSFERASE EIS"/>
    <property type="match status" value="1"/>
</dbReference>
<dbReference type="PROSITE" id="PS51186">
    <property type="entry name" value="GNAT"/>
    <property type="match status" value="1"/>
</dbReference>
<dbReference type="InterPro" id="IPR051554">
    <property type="entry name" value="Acetyltransferase_Eis"/>
</dbReference>
<dbReference type="Gene3D" id="3.40.630.30">
    <property type="match status" value="1"/>
</dbReference>
<protein>
    <submittedName>
        <fullName evidence="2">Acetyltransferase (GNAT) family protein</fullName>
    </submittedName>
</protein>
<dbReference type="GO" id="GO:0034069">
    <property type="term" value="F:aminoglycoside N-acetyltransferase activity"/>
    <property type="evidence" value="ECO:0007669"/>
    <property type="project" value="TreeGrafter"/>
</dbReference>
<dbReference type="CDD" id="cd04301">
    <property type="entry name" value="NAT_SF"/>
    <property type="match status" value="1"/>
</dbReference>
<keyword evidence="2" id="KW-0808">Transferase</keyword>